<keyword evidence="2" id="KW-1185">Reference proteome</keyword>
<gene>
    <name evidence="1" type="ORF">F4821DRAFT_279240</name>
</gene>
<name>A0ACC0CYL6_9PEZI</name>
<evidence type="ECO:0000313" key="2">
    <source>
        <dbReference type="Proteomes" id="UP001497680"/>
    </source>
</evidence>
<proteinExistence type="predicted"/>
<protein>
    <submittedName>
        <fullName evidence="1">Uncharacterized protein</fullName>
    </submittedName>
</protein>
<dbReference type="Proteomes" id="UP001497680">
    <property type="component" value="Unassembled WGS sequence"/>
</dbReference>
<accession>A0ACC0CYL6</accession>
<dbReference type="EMBL" id="MU394325">
    <property type="protein sequence ID" value="KAI6085422.1"/>
    <property type="molecule type" value="Genomic_DNA"/>
</dbReference>
<sequence>MCFTEFVGYTCGHTSLSVKRFCPLTTQLHNNPCCTNNAVRPILAPNFCYGCARVIHGRWVDILESEHRFMHERGVCGCSVVFPHLQQPRVVSHYVDDADDTDDQPGGVNDGEQRGGSVTPTQRSRGTTYTTTTYSGLSGSATPFTPSIKGSGTFHEAEDVSYDSNTMPFGPSTSNQSARPTTDSNAAATSVSPAGSSSGGSKRGKGRQRRGKKAQKGSTGRSGHNQQFSNQSQQLAPLFEERQSNTNKKPSVSVRTPSLYGAEWLQDHKILHDEGRCSCAVRFERYESREMSIADEAGSQNHTEITTLAEYNQQYPQESASGNGEGSSRNPMASSIPHVTTNPGNPARWACSPETSAENNAGVGSHASHPIDMQTAWYNNESEVPLAGLPIGAGPEGDSHMPPFQTCELNIFTNQEQENYYPETSRHRRGVSF</sequence>
<comment type="caution">
    <text evidence="1">The sequence shown here is derived from an EMBL/GenBank/DDBJ whole genome shotgun (WGS) entry which is preliminary data.</text>
</comment>
<organism evidence="1 2">
    <name type="scientific">Hypoxylon rubiginosum</name>
    <dbReference type="NCBI Taxonomy" id="110542"/>
    <lineage>
        <taxon>Eukaryota</taxon>
        <taxon>Fungi</taxon>
        <taxon>Dikarya</taxon>
        <taxon>Ascomycota</taxon>
        <taxon>Pezizomycotina</taxon>
        <taxon>Sordariomycetes</taxon>
        <taxon>Xylariomycetidae</taxon>
        <taxon>Xylariales</taxon>
        <taxon>Hypoxylaceae</taxon>
        <taxon>Hypoxylon</taxon>
    </lineage>
</organism>
<evidence type="ECO:0000313" key="1">
    <source>
        <dbReference type="EMBL" id="KAI6085422.1"/>
    </source>
</evidence>
<reference evidence="1 2" key="1">
    <citation type="journal article" date="2022" name="New Phytol.">
        <title>Ecological generalism drives hyperdiversity of secondary metabolite gene clusters in xylarialean endophytes.</title>
        <authorList>
            <person name="Franco M.E.E."/>
            <person name="Wisecaver J.H."/>
            <person name="Arnold A.E."/>
            <person name="Ju Y.M."/>
            <person name="Slot J.C."/>
            <person name="Ahrendt S."/>
            <person name="Moore L.P."/>
            <person name="Eastman K.E."/>
            <person name="Scott K."/>
            <person name="Konkel Z."/>
            <person name="Mondo S.J."/>
            <person name="Kuo A."/>
            <person name="Hayes R.D."/>
            <person name="Haridas S."/>
            <person name="Andreopoulos B."/>
            <person name="Riley R."/>
            <person name="LaButti K."/>
            <person name="Pangilinan J."/>
            <person name="Lipzen A."/>
            <person name="Amirebrahimi M."/>
            <person name="Yan J."/>
            <person name="Adam C."/>
            <person name="Keymanesh K."/>
            <person name="Ng V."/>
            <person name="Louie K."/>
            <person name="Northen T."/>
            <person name="Drula E."/>
            <person name="Henrissat B."/>
            <person name="Hsieh H.M."/>
            <person name="Youens-Clark K."/>
            <person name="Lutzoni F."/>
            <person name="Miadlikowska J."/>
            <person name="Eastwood D.C."/>
            <person name="Hamelin R.C."/>
            <person name="Grigoriev I.V."/>
            <person name="U'Ren J.M."/>
        </authorList>
    </citation>
    <scope>NUCLEOTIDE SEQUENCE [LARGE SCALE GENOMIC DNA]</scope>
    <source>
        <strain evidence="1 2">ER1909</strain>
    </source>
</reference>